<organism evidence="2 3">
    <name type="scientific">Cercophora newfieldiana</name>
    <dbReference type="NCBI Taxonomy" id="92897"/>
    <lineage>
        <taxon>Eukaryota</taxon>
        <taxon>Fungi</taxon>
        <taxon>Dikarya</taxon>
        <taxon>Ascomycota</taxon>
        <taxon>Pezizomycotina</taxon>
        <taxon>Sordariomycetes</taxon>
        <taxon>Sordariomycetidae</taxon>
        <taxon>Sordariales</taxon>
        <taxon>Lasiosphaeriaceae</taxon>
        <taxon>Cercophora</taxon>
    </lineage>
</organism>
<feature type="region of interest" description="Disordered" evidence="1">
    <location>
        <begin position="392"/>
        <end position="415"/>
    </location>
</feature>
<reference evidence="2" key="1">
    <citation type="submission" date="2023-06" db="EMBL/GenBank/DDBJ databases">
        <title>Genome-scale phylogeny and comparative genomics of the fungal order Sordariales.</title>
        <authorList>
            <consortium name="Lawrence Berkeley National Laboratory"/>
            <person name="Hensen N."/>
            <person name="Bonometti L."/>
            <person name="Westerberg I."/>
            <person name="Brannstrom I.O."/>
            <person name="Guillou S."/>
            <person name="Cros-Aarteil S."/>
            <person name="Calhoun S."/>
            <person name="Haridas S."/>
            <person name="Kuo A."/>
            <person name="Mondo S."/>
            <person name="Pangilinan J."/>
            <person name="Riley R."/>
            <person name="Labutti K."/>
            <person name="Andreopoulos B."/>
            <person name="Lipzen A."/>
            <person name="Chen C."/>
            <person name="Yanf M."/>
            <person name="Daum C."/>
            <person name="Ng V."/>
            <person name="Clum A."/>
            <person name="Steindorff A."/>
            <person name="Ohm R."/>
            <person name="Martin F."/>
            <person name="Silar P."/>
            <person name="Natvig D."/>
            <person name="Lalanne C."/>
            <person name="Gautier V."/>
            <person name="Ament-Velasquez S.L."/>
            <person name="Kruys A."/>
            <person name="Hutchinson M.I."/>
            <person name="Powell A.J."/>
            <person name="Barry K."/>
            <person name="Miller A.N."/>
            <person name="Grigoriev I.V."/>
            <person name="Debuchy R."/>
            <person name="Gladieux P."/>
            <person name="Thoren M.H."/>
            <person name="Johannesson H."/>
        </authorList>
    </citation>
    <scope>NUCLEOTIDE SEQUENCE</scope>
    <source>
        <strain evidence="2">SMH2532-1</strain>
    </source>
</reference>
<dbReference type="AlphaFoldDB" id="A0AA39XYH0"/>
<feature type="region of interest" description="Disordered" evidence="1">
    <location>
        <begin position="1"/>
        <end position="34"/>
    </location>
</feature>
<dbReference type="Proteomes" id="UP001174936">
    <property type="component" value="Unassembled WGS sequence"/>
</dbReference>
<protein>
    <submittedName>
        <fullName evidence="2">Uncharacterized protein</fullName>
    </submittedName>
</protein>
<evidence type="ECO:0000313" key="3">
    <source>
        <dbReference type="Proteomes" id="UP001174936"/>
    </source>
</evidence>
<name>A0AA39XYH0_9PEZI</name>
<evidence type="ECO:0000256" key="1">
    <source>
        <dbReference type="SAM" id="MobiDB-lite"/>
    </source>
</evidence>
<evidence type="ECO:0000313" key="2">
    <source>
        <dbReference type="EMBL" id="KAK0642115.1"/>
    </source>
</evidence>
<accession>A0AA39XYH0</accession>
<dbReference type="EMBL" id="JAULSV010000006">
    <property type="protein sequence ID" value="KAK0642115.1"/>
    <property type="molecule type" value="Genomic_DNA"/>
</dbReference>
<gene>
    <name evidence="2" type="ORF">B0T16DRAFT_381281</name>
</gene>
<proteinExistence type="predicted"/>
<sequence length="655" mass="72249">MALNPHPSPESDDDRRKRARLRRSEATSSDSSDAGEFGIFSVRHRVAAPTPHPLPLDAEWDEECQLIDRELDAEALANRARQILSTAGVSEVVSVELASRAPYIGIDGPRIGQPTVLIVAHWINEGCSAAWECAVINIKKYVDSTRLTKRNLDHLDIAVEMIAEELSLPKYLSPVAAELLSRGMETDWALIKDKVVEITDSDPATAGHVTSIHLLRLGFSTVDDENPNTVYVSVDYECLETKWPPVFGKIQQYLRQFKYADLTLHLEHNLVEQSAAFPLLPSRRSEAENQSRRTEMNLLPNVPYETRVNLGDDIGASTYVTGSDGNLYSPWIGTLGCWLRIKTVNHPEGLTVALTNYHVIRPAYKGFQVRVDSKGQSRVGVPSKPSILWEKDADGIRPSNGAPSIEHPSRSKHNHGVSYRQGLIDQFGVDSPIVAQDKQELDDIVSFFDNGRHVFGKVFCASGFKRRTANNGRLDWALIQPLDDSRIGENRLPTLATWKEKYKALDKIKLLPEASAIGGLLQEPTSAGLRGLNQMEPVYKVGTTTTATIGRFSQMKSNVSMDEDPHVSPGVSEEFAYVQGGTLNGTFKGCAAFSTRGDSGSVVWDKEGRAVGLLLRGQKLQAVVEETLTYITPIHDVFADIMAFSGGGIKEIRIL</sequence>
<comment type="caution">
    <text evidence="2">The sequence shown here is derived from an EMBL/GenBank/DDBJ whole genome shotgun (WGS) entry which is preliminary data.</text>
</comment>
<keyword evidence="3" id="KW-1185">Reference proteome</keyword>